<reference evidence="1 2" key="1">
    <citation type="journal article" date="2016" name="Nat. Commun.">
        <title>Thousands of microbial genomes shed light on interconnected biogeochemical processes in an aquifer system.</title>
        <authorList>
            <person name="Anantharaman K."/>
            <person name="Brown C.T."/>
            <person name="Hug L.A."/>
            <person name="Sharon I."/>
            <person name="Castelle C.J."/>
            <person name="Probst A.J."/>
            <person name="Thomas B.C."/>
            <person name="Singh A."/>
            <person name="Wilkins M.J."/>
            <person name="Karaoz U."/>
            <person name="Brodie E.L."/>
            <person name="Williams K.H."/>
            <person name="Hubbard S.S."/>
            <person name="Banfield J.F."/>
        </authorList>
    </citation>
    <scope>NUCLEOTIDE SEQUENCE [LARGE SCALE GENOMIC DNA]</scope>
</reference>
<sequence length="140" mass="15564">MTGWNFGPLNRKALVALILFFLTGFFAVVSADTSTSYEKMVGSLVNLMTRTNTADAVVLPEEVKVRIRGLIEEVKAGRLNFECVDAFNDYNFCELSNKILGDLYKSHGCLHVSPVNVRILNEILPIGSVVEIKPYTADYD</sequence>
<comment type="caution">
    <text evidence="1">The sequence shown here is derived from an EMBL/GenBank/DDBJ whole genome shotgun (WGS) entry which is preliminary data.</text>
</comment>
<proteinExistence type="predicted"/>
<accession>A0A1F4U6W5</accession>
<organism evidence="1 2">
    <name type="scientific">candidate division WOR-1 bacterium RIFOXYC2_FULL_46_14</name>
    <dbReference type="NCBI Taxonomy" id="1802587"/>
    <lineage>
        <taxon>Bacteria</taxon>
        <taxon>Bacillati</taxon>
        <taxon>Saganbacteria</taxon>
    </lineage>
</organism>
<dbReference type="AlphaFoldDB" id="A0A1F4U6W5"/>
<dbReference type="Proteomes" id="UP000179242">
    <property type="component" value="Unassembled WGS sequence"/>
</dbReference>
<evidence type="ECO:0000313" key="1">
    <source>
        <dbReference type="EMBL" id="OGC40560.1"/>
    </source>
</evidence>
<evidence type="ECO:0000313" key="2">
    <source>
        <dbReference type="Proteomes" id="UP000179242"/>
    </source>
</evidence>
<gene>
    <name evidence="1" type="ORF">A2438_06040</name>
</gene>
<protein>
    <submittedName>
        <fullName evidence="1">Uncharacterized protein</fullName>
    </submittedName>
</protein>
<dbReference type="EMBL" id="MEUJ01000003">
    <property type="protein sequence ID" value="OGC40560.1"/>
    <property type="molecule type" value="Genomic_DNA"/>
</dbReference>
<name>A0A1F4U6W5_UNCSA</name>